<name>A0A233V3Z3_FINMA</name>
<dbReference type="InterPro" id="IPR036425">
    <property type="entry name" value="MoaB/Mog-like_dom_sf"/>
</dbReference>
<dbReference type="GO" id="GO:0061599">
    <property type="term" value="F:molybdopterin molybdotransferase activity"/>
    <property type="evidence" value="ECO:0007669"/>
    <property type="project" value="UniProtKB-UniRule"/>
</dbReference>
<comment type="function">
    <text evidence="1">Catalyzes the insertion of molybdate into adenylated molybdopterin with the concomitant release of AMP.</text>
</comment>
<accession>A0A233V3Z3</accession>
<keyword evidence="1" id="KW-0501">Molybdenum cofactor biosynthesis</keyword>
<keyword evidence="1" id="KW-0808">Transferase</keyword>
<evidence type="ECO:0000259" key="2">
    <source>
        <dbReference type="SMART" id="SM00852"/>
    </source>
</evidence>
<dbReference type="GO" id="GO:0006777">
    <property type="term" value="P:Mo-molybdopterin cofactor biosynthetic process"/>
    <property type="evidence" value="ECO:0007669"/>
    <property type="project" value="UniProtKB-UniRule"/>
</dbReference>
<organism evidence="3 4">
    <name type="scientific">Finegoldia magna</name>
    <name type="common">Peptostreptococcus magnus</name>
    <dbReference type="NCBI Taxonomy" id="1260"/>
    <lineage>
        <taxon>Bacteria</taxon>
        <taxon>Bacillati</taxon>
        <taxon>Bacillota</taxon>
        <taxon>Tissierellia</taxon>
        <taxon>Tissierellales</taxon>
        <taxon>Peptoniphilaceae</taxon>
        <taxon>Finegoldia</taxon>
    </lineage>
</organism>
<comment type="cofactor">
    <cofactor evidence="1">
        <name>Mg(2+)</name>
        <dbReference type="ChEBI" id="CHEBI:18420"/>
    </cofactor>
</comment>
<evidence type="ECO:0000313" key="4">
    <source>
        <dbReference type="Proteomes" id="UP000215413"/>
    </source>
</evidence>
<reference evidence="4" key="1">
    <citation type="submission" date="2017-04" db="EMBL/GenBank/DDBJ databases">
        <title>Finegoldia magna isolated from orthopedic joint implant-associated infections.</title>
        <authorList>
            <person name="Bjorklund S."/>
            <person name="Bruggemann H."/>
            <person name="Jensen A."/>
            <person name="Hellmark B."/>
            <person name="Soderquist B."/>
        </authorList>
    </citation>
    <scope>NUCLEOTIDE SEQUENCE [LARGE SCALE GENOMIC DNA]</scope>
    <source>
        <strain evidence="4">CCUG 54800</strain>
    </source>
</reference>
<dbReference type="InterPro" id="IPR038987">
    <property type="entry name" value="MoeA-like"/>
</dbReference>
<evidence type="ECO:0000256" key="1">
    <source>
        <dbReference type="RuleBase" id="RU365090"/>
    </source>
</evidence>
<dbReference type="PANTHER" id="PTHR10192">
    <property type="entry name" value="MOLYBDOPTERIN BIOSYNTHESIS PROTEIN"/>
    <property type="match status" value="1"/>
</dbReference>
<proteinExistence type="inferred from homology"/>
<dbReference type="EMBL" id="NDYC01000026">
    <property type="protein sequence ID" value="OXZ27121.1"/>
    <property type="molecule type" value="Genomic_DNA"/>
</dbReference>
<keyword evidence="1" id="KW-0500">Molybdenum</keyword>
<comment type="similarity">
    <text evidence="1">Belongs to the MoeA family.</text>
</comment>
<feature type="domain" description="MoaB/Mog" evidence="2">
    <location>
        <begin position="174"/>
        <end position="306"/>
    </location>
</feature>
<protein>
    <recommendedName>
        <fullName evidence="1">Molybdopterin molybdenumtransferase</fullName>
        <ecNumber evidence="1">2.10.1.1</ecNumber>
    </recommendedName>
</protein>
<dbReference type="Proteomes" id="UP000215413">
    <property type="component" value="Unassembled WGS sequence"/>
</dbReference>
<comment type="caution">
    <text evidence="3">The sequence shown here is derived from an EMBL/GenBank/DDBJ whole genome shotgun (WGS) entry which is preliminary data.</text>
</comment>
<dbReference type="RefSeq" id="WP_094205940.1">
    <property type="nucleotide sequence ID" value="NZ_NDYC01000026.1"/>
</dbReference>
<dbReference type="Gene3D" id="3.40.980.10">
    <property type="entry name" value="MoaB/Mog-like domain"/>
    <property type="match status" value="1"/>
</dbReference>
<dbReference type="Pfam" id="PF00994">
    <property type="entry name" value="MoCF_biosynth"/>
    <property type="match status" value="1"/>
</dbReference>
<keyword evidence="1" id="KW-0460">Magnesium</keyword>
<keyword evidence="1" id="KW-0479">Metal-binding</keyword>
<dbReference type="GO" id="GO:0046872">
    <property type="term" value="F:metal ion binding"/>
    <property type="evidence" value="ECO:0007669"/>
    <property type="project" value="UniProtKB-UniRule"/>
</dbReference>
<dbReference type="PANTHER" id="PTHR10192:SF28">
    <property type="entry name" value="MOLYBDOPTERIN MOLYBDENUMTRANSFERASE"/>
    <property type="match status" value="1"/>
</dbReference>
<dbReference type="SMART" id="SM00852">
    <property type="entry name" value="MoCF_biosynth"/>
    <property type="match status" value="1"/>
</dbReference>
<dbReference type="CDD" id="cd03522">
    <property type="entry name" value="MoeA_like"/>
    <property type="match status" value="1"/>
</dbReference>
<dbReference type="InterPro" id="IPR001453">
    <property type="entry name" value="MoaB/Mog_dom"/>
</dbReference>
<dbReference type="UniPathway" id="UPA00344"/>
<dbReference type="AlphaFoldDB" id="A0A233V3Z3"/>
<comment type="catalytic activity">
    <reaction evidence="1">
        <text>adenylyl-molybdopterin + molybdate = Mo-molybdopterin + AMP + H(+)</text>
        <dbReference type="Rhea" id="RHEA:35047"/>
        <dbReference type="ChEBI" id="CHEBI:15378"/>
        <dbReference type="ChEBI" id="CHEBI:36264"/>
        <dbReference type="ChEBI" id="CHEBI:62727"/>
        <dbReference type="ChEBI" id="CHEBI:71302"/>
        <dbReference type="ChEBI" id="CHEBI:456215"/>
    </reaction>
</comment>
<dbReference type="SUPFAM" id="SSF53218">
    <property type="entry name" value="Molybdenum cofactor biosynthesis proteins"/>
    <property type="match status" value="1"/>
</dbReference>
<evidence type="ECO:0000313" key="3">
    <source>
        <dbReference type="EMBL" id="OXZ27121.1"/>
    </source>
</evidence>
<comment type="pathway">
    <text evidence="1">Cofactor biosynthesis; molybdopterin biosynthesis.</text>
</comment>
<sequence>MKVVRTEDAVGHILPHDMTRIVKDVVKERAFKKGHVITEEDIPVLLSMGKEHIYVMELEDDDLHENDCAIILKDICINEHMHSSDIKEGKIEIISDVDGFLKVDRDRLFKLNSIDDISIATVLGNQPVRKGQKIAGIRIIPLFTKEKIMDEAKKIMNGVPILEIIPFDKTKKCSIITTGSEVYKGLIKDQFGPVLKQKMKDYNCEVINHVIVDDNSENITREINKALENKSDIILVSGGMSVDPDDMTPKAIKDSKAEVITYGSPVLPGAMFMLAYKNNTAIMGLPGCVMFNKSTVFDIVLPYIFANIKVTKDMINSLGYGGFCMQCSECHFPNCEYGKGL</sequence>
<gene>
    <name evidence="3" type="ORF">B9N49_05965</name>
</gene>
<dbReference type="GO" id="GO:0005829">
    <property type="term" value="C:cytosol"/>
    <property type="evidence" value="ECO:0007669"/>
    <property type="project" value="TreeGrafter"/>
</dbReference>
<dbReference type="EC" id="2.10.1.1" evidence="1"/>